<gene>
    <name evidence="2" type="ORF">G3N56_03660</name>
</gene>
<evidence type="ECO:0000259" key="1">
    <source>
        <dbReference type="Pfam" id="PF21866"/>
    </source>
</evidence>
<name>A0A7K3NIB6_9BACT</name>
<reference evidence="2 3" key="1">
    <citation type="submission" date="2020-02" db="EMBL/GenBank/DDBJ databases">
        <title>Comparative genomics of sulfur disproportionating microorganisms.</title>
        <authorList>
            <person name="Ward L.M."/>
            <person name="Bertran E."/>
            <person name="Johnston D.T."/>
        </authorList>
    </citation>
    <scope>NUCLEOTIDE SEQUENCE [LARGE SCALE GENOMIC DNA]</scope>
    <source>
        <strain evidence="2 3">DSM 3696</strain>
    </source>
</reference>
<organism evidence="2 3">
    <name type="scientific">Desulfolutivibrio sulfodismutans</name>
    <dbReference type="NCBI Taxonomy" id="63561"/>
    <lineage>
        <taxon>Bacteria</taxon>
        <taxon>Pseudomonadati</taxon>
        <taxon>Thermodesulfobacteriota</taxon>
        <taxon>Desulfovibrionia</taxon>
        <taxon>Desulfovibrionales</taxon>
        <taxon>Desulfovibrionaceae</taxon>
        <taxon>Desulfolutivibrio</taxon>
    </lineage>
</organism>
<comment type="caution">
    <text evidence="2">The sequence shown here is derived from an EMBL/GenBank/DDBJ whole genome shotgun (WGS) entry which is preliminary data.</text>
</comment>
<dbReference type="EMBL" id="JAAGRQ010000010">
    <property type="protein sequence ID" value="NDY55837.1"/>
    <property type="molecule type" value="Genomic_DNA"/>
</dbReference>
<feature type="domain" description="DUF6915" evidence="1">
    <location>
        <begin position="6"/>
        <end position="70"/>
    </location>
</feature>
<dbReference type="InterPro" id="IPR054061">
    <property type="entry name" value="DUF6915"/>
</dbReference>
<evidence type="ECO:0000313" key="3">
    <source>
        <dbReference type="Proteomes" id="UP000469724"/>
    </source>
</evidence>
<protein>
    <recommendedName>
        <fullName evidence="1">DUF6915 domain-containing protein</fullName>
    </recommendedName>
</protein>
<evidence type="ECO:0000313" key="2">
    <source>
        <dbReference type="EMBL" id="NDY55837.1"/>
    </source>
</evidence>
<accession>A0A7K3NIB6</accession>
<dbReference type="Proteomes" id="UP000469724">
    <property type="component" value="Unassembled WGS sequence"/>
</dbReference>
<sequence>MSSFEEHCQESVRLFGRPFREVHLWLDELAGKPPHGMRHRRFRHHAAGVRQVEALFGPEAARAARQHIESDLRQEGWTSNDPFPRDSEQYVAMGLF</sequence>
<dbReference type="RefSeq" id="WP_163300892.1">
    <property type="nucleotide sequence ID" value="NZ_JAAGRQ010000010.1"/>
</dbReference>
<proteinExistence type="predicted"/>
<dbReference type="Pfam" id="PF21866">
    <property type="entry name" value="DUF6915"/>
    <property type="match status" value="1"/>
</dbReference>
<dbReference type="AlphaFoldDB" id="A0A7K3NIB6"/>
<keyword evidence="3" id="KW-1185">Reference proteome</keyword>